<accession>A0AAD8HHM5</accession>
<dbReference type="AlphaFoldDB" id="A0AAD8HHM5"/>
<reference evidence="2" key="1">
    <citation type="submission" date="2023-02" db="EMBL/GenBank/DDBJ databases">
        <title>Genome of toxic invasive species Heracleum sosnowskyi carries increased number of genes despite the absence of recent whole-genome duplications.</title>
        <authorList>
            <person name="Schelkunov M."/>
            <person name="Shtratnikova V."/>
            <person name="Makarenko M."/>
            <person name="Klepikova A."/>
            <person name="Omelchenko D."/>
            <person name="Novikova G."/>
            <person name="Obukhova E."/>
            <person name="Bogdanov V."/>
            <person name="Penin A."/>
            <person name="Logacheva M."/>
        </authorList>
    </citation>
    <scope>NUCLEOTIDE SEQUENCE</scope>
    <source>
        <strain evidence="2">Hsosn_3</strain>
        <tissue evidence="2">Leaf</tissue>
    </source>
</reference>
<organism evidence="2 3">
    <name type="scientific">Heracleum sosnowskyi</name>
    <dbReference type="NCBI Taxonomy" id="360622"/>
    <lineage>
        <taxon>Eukaryota</taxon>
        <taxon>Viridiplantae</taxon>
        <taxon>Streptophyta</taxon>
        <taxon>Embryophyta</taxon>
        <taxon>Tracheophyta</taxon>
        <taxon>Spermatophyta</taxon>
        <taxon>Magnoliopsida</taxon>
        <taxon>eudicotyledons</taxon>
        <taxon>Gunneridae</taxon>
        <taxon>Pentapetalae</taxon>
        <taxon>asterids</taxon>
        <taxon>campanulids</taxon>
        <taxon>Apiales</taxon>
        <taxon>Apiaceae</taxon>
        <taxon>Apioideae</taxon>
        <taxon>apioid superclade</taxon>
        <taxon>Tordylieae</taxon>
        <taxon>Tordyliinae</taxon>
        <taxon>Heracleum</taxon>
    </lineage>
</organism>
<name>A0AAD8HHM5_9APIA</name>
<dbReference type="Proteomes" id="UP001237642">
    <property type="component" value="Unassembled WGS sequence"/>
</dbReference>
<gene>
    <name evidence="2" type="ORF">POM88_042962</name>
</gene>
<dbReference type="PANTHER" id="PTHR16897:SF2">
    <property type="entry name" value="OS03G0226600 PROTEIN"/>
    <property type="match status" value="1"/>
</dbReference>
<evidence type="ECO:0000313" key="3">
    <source>
        <dbReference type="Proteomes" id="UP001237642"/>
    </source>
</evidence>
<evidence type="ECO:0000256" key="1">
    <source>
        <dbReference type="SAM" id="MobiDB-lite"/>
    </source>
</evidence>
<sequence>MPELPQRDVSVEFWSKDVSYEQLQKFWNEMSQEARQGLLRIDKQALFEKARNIMFCSRCHGFLLEEFSQIVMYGKSCQQEGDVGHLSCNRPGLIKKFQNGDGLSNAYGCQCDDQDPLVHPWGCLTTTRDGALTLLDCYLFSTSLKGIQNVFDNARARERERKLINPIACGVGGRRWKGPGSRETCGVHNARLPLEKMVEFWSPLGEESRQSLLKMKEEDFMERLVYRFDRKKFCKDCRKNVVREFKELKELMRIRKEPGFQCEISHDAIQADWSHTFTDTYGTYHHFEWAIGSEKGKSDISPFENVGLSGIVQVNGLDLRGLDACYVTLRAWKADGDCTEFSVKAHTLKGQQCVHRRLLVCDGFVTITEGESIRDFLKHAEEVVKEDLQDDELVDSDGKRLDGECSRTQKHAKSPELAREFLLDAATVIFKEQVEKAFRERTARQNAHSVFISFALKLVEERVHVACKEILALEKQMKFLEEEVKEKNEEEERKERRRIKEREKKLRRKERTRENEKDGDDCSLTNQHLAPSVRIQELTVDDEKQDGPDTTGTGKVLSSWHEQQINGRVSRNMHNLSDVSPDENLATSKDKNDSSESDFLKYSGRKLKKRYQQDTTLKCSTNRQPAFVSGSGIMVNKSGSSAATSIIRASGPELHKKVHCSNRMSALRDDLQAHSCYQHSDHNGKVEPCCTTTRASQKSICKTHSVSLDMSKTSNLANKLTLGDYITDSCGRPKLNFVAENIPSSRLSPQAKQVGEPTVSKEREASQLLHIGAFSLFHFGGPFGLADAYKSDSSLLEDAVGGLSLTRSIHDSKGDLTCNTKDFTEEYNLFASCKGITFPIF</sequence>
<feature type="region of interest" description="Disordered" evidence="1">
    <location>
        <begin position="504"/>
        <end position="601"/>
    </location>
</feature>
<reference evidence="2" key="2">
    <citation type="submission" date="2023-05" db="EMBL/GenBank/DDBJ databases">
        <authorList>
            <person name="Schelkunov M.I."/>
        </authorList>
    </citation>
    <scope>NUCLEOTIDE SEQUENCE</scope>
    <source>
        <strain evidence="2">Hsosn_3</strain>
        <tissue evidence="2">Leaf</tissue>
    </source>
</reference>
<proteinExistence type="predicted"/>
<comment type="caution">
    <text evidence="2">The sequence shown here is derived from an EMBL/GenBank/DDBJ whole genome shotgun (WGS) entry which is preliminary data.</text>
</comment>
<dbReference type="EMBL" id="JAUIZM010000009">
    <property type="protein sequence ID" value="KAK1367401.1"/>
    <property type="molecule type" value="Genomic_DNA"/>
</dbReference>
<protein>
    <submittedName>
        <fullName evidence="2">Uncharacterized protein</fullName>
    </submittedName>
</protein>
<feature type="compositionally biased region" description="Polar residues" evidence="1">
    <location>
        <begin position="560"/>
        <end position="578"/>
    </location>
</feature>
<keyword evidence="3" id="KW-1185">Reference proteome</keyword>
<dbReference type="PANTHER" id="PTHR16897">
    <property type="entry name" value="OS10G0105400 PROTEIN"/>
    <property type="match status" value="1"/>
</dbReference>
<evidence type="ECO:0000313" key="2">
    <source>
        <dbReference type="EMBL" id="KAK1367401.1"/>
    </source>
</evidence>